<feature type="domain" description="Disease resistance R13L4/SHOC-2-like LRR" evidence="4">
    <location>
        <begin position="806"/>
        <end position="907"/>
    </location>
</feature>
<feature type="domain" description="Disease resistance protein winged helix" evidence="3">
    <location>
        <begin position="680"/>
        <end position="745"/>
    </location>
</feature>
<feature type="domain" description="Disease resistance R13L4/SHOC-2-like LRR" evidence="4">
    <location>
        <begin position="986"/>
        <end position="1226"/>
    </location>
</feature>
<name>A0A1Z5RJ96_SORBI</name>
<evidence type="ECO:0000259" key="4">
    <source>
        <dbReference type="Pfam" id="PF23598"/>
    </source>
</evidence>
<evidence type="ECO:0000256" key="2">
    <source>
        <dbReference type="SAM" id="MobiDB-lite"/>
    </source>
</evidence>
<dbReference type="SUPFAM" id="SSF52047">
    <property type="entry name" value="RNI-like"/>
    <property type="match status" value="1"/>
</dbReference>
<dbReference type="eggNOG" id="KOG4658">
    <property type="taxonomic scope" value="Eukaryota"/>
</dbReference>
<feature type="region of interest" description="Disordered" evidence="2">
    <location>
        <begin position="559"/>
        <end position="584"/>
    </location>
</feature>
<dbReference type="Gramene" id="OQU83822">
    <property type="protein sequence ID" value="OQU83822"/>
    <property type="gene ID" value="SORBI_3005G183400"/>
</dbReference>
<dbReference type="Pfam" id="PF23598">
    <property type="entry name" value="LRR_14"/>
    <property type="match status" value="2"/>
</dbReference>
<dbReference type="Proteomes" id="UP000000768">
    <property type="component" value="Chromosome 5"/>
</dbReference>
<reference evidence="6" key="2">
    <citation type="journal article" date="2018" name="Plant J.">
        <title>The Sorghum bicolor reference genome: improved assembly, gene annotations, a transcriptome atlas, and signatures of genome organization.</title>
        <authorList>
            <person name="McCormick R.F."/>
            <person name="Truong S.K."/>
            <person name="Sreedasyam A."/>
            <person name="Jenkins J."/>
            <person name="Shu S."/>
            <person name="Sims D."/>
            <person name="Kennedy M."/>
            <person name="Amirebrahimi M."/>
            <person name="Weers B.D."/>
            <person name="McKinley B."/>
            <person name="Mattison A."/>
            <person name="Morishige D.T."/>
            <person name="Grimwood J."/>
            <person name="Schmutz J."/>
            <person name="Mullet J.E."/>
        </authorList>
    </citation>
    <scope>NUCLEOTIDE SEQUENCE [LARGE SCALE GENOMIC DNA]</scope>
    <source>
        <strain evidence="6">cv. BTx623</strain>
    </source>
</reference>
<protein>
    <recommendedName>
        <fullName evidence="7">NB-ARC domain-containing protein</fullName>
    </recommendedName>
</protein>
<keyword evidence="1" id="KW-0677">Repeat</keyword>
<evidence type="ECO:0000313" key="6">
    <source>
        <dbReference type="Proteomes" id="UP000000768"/>
    </source>
</evidence>
<reference evidence="5 6" key="1">
    <citation type="journal article" date="2009" name="Nature">
        <title>The Sorghum bicolor genome and the diversification of grasses.</title>
        <authorList>
            <person name="Paterson A.H."/>
            <person name="Bowers J.E."/>
            <person name="Bruggmann R."/>
            <person name="Dubchak I."/>
            <person name="Grimwood J."/>
            <person name="Gundlach H."/>
            <person name="Haberer G."/>
            <person name="Hellsten U."/>
            <person name="Mitros T."/>
            <person name="Poliakov A."/>
            <person name="Schmutz J."/>
            <person name="Spannagl M."/>
            <person name="Tang H."/>
            <person name="Wang X."/>
            <person name="Wicker T."/>
            <person name="Bharti A.K."/>
            <person name="Chapman J."/>
            <person name="Feltus F.A."/>
            <person name="Gowik U."/>
            <person name="Grigoriev I.V."/>
            <person name="Lyons E."/>
            <person name="Maher C.A."/>
            <person name="Martis M."/>
            <person name="Narechania A."/>
            <person name="Otillar R.P."/>
            <person name="Penning B.W."/>
            <person name="Salamov A.A."/>
            <person name="Wang Y."/>
            <person name="Zhang L."/>
            <person name="Carpita N.C."/>
            <person name="Freeling M."/>
            <person name="Gingle A.R."/>
            <person name="Hash C.T."/>
            <person name="Keller B."/>
            <person name="Klein P."/>
            <person name="Kresovich S."/>
            <person name="McCann M.C."/>
            <person name="Ming R."/>
            <person name="Peterson D.G."/>
            <person name="Mehboob-ur-Rahman"/>
            <person name="Ware D."/>
            <person name="Westhoff P."/>
            <person name="Mayer K.F."/>
            <person name="Messing J."/>
            <person name="Rokhsar D.S."/>
        </authorList>
    </citation>
    <scope>NUCLEOTIDE SEQUENCE [LARGE SCALE GENOMIC DNA]</scope>
    <source>
        <strain evidence="6">cv. BTx623</strain>
    </source>
</reference>
<dbReference type="InterPro" id="IPR032675">
    <property type="entry name" value="LRR_dom_sf"/>
</dbReference>
<dbReference type="GO" id="GO:0006952">
    <property type="term" value="P:defense response"/>
    <property type="evidence" value="ECO:0007669"/>
    <property type="project" value="InterPro"/>
</dbReference>
<organism evidence="5 6">
    <name type="scientific">Sorghum bicolor</name>
    <name type="common">Sorghum</name>
    <name type="synonym">Sorghum vulgare</name>
    <dbReference type="NCBI Taxonomy" id="4558"/>
    <lineage>
        <taxon>Eukaryota</taxon>
        <taxon>Viridiplantae</taxon>
        <taxon>Streptophyta</taxon>
        <taxon>Embryophyta</taxon>
        <taxon>Tracheophyta</taxon>
        <taxon>Spermatophyta</taxon>
        <taxon>Magnoliopsida</taxon>
        <taxon>Liliopsida</taxon>
        <taxon>Poales</taxon>
        <taxon>Poaceae</taxon>
        <taxon>PACMAD clade</taxon>
        <taxon>Panicoideae</taxon>
        <taxon>Andropogonodae</taxon>
        <taxon>Andropogoneae</taxon>
        <taxon>Sorghinae</taxon>
        <taxon>Sorghum</taxon>
    </lineage>
</organism>
<dbReference type="EMBL" id="CM000764">
    <property type="protein sequence ID" value="OQU83822.1"/>
    <property type="molecule type" value="Genomic_DNA"/>
</dbReference>
<gene>
    <name evidence="5" type="ORF">SORBI_3005G183400</name>
</gene>
<dbReference type="Pfam" id="PF23559">
    <property type="entry name" value="WHD_DRP"/>
    <property type="match status" value="1"/>
</dbReference>
<dbReference type="InterPro" id="IPR044974">
    <property type="entry name" value="Disease_R_plants"/>
</dbReference>
<dbReference type="Gene3D" id="3.80.10.10">
    <property type="entry name" value="Ribonuclease Inhibitor"/>
    <property type="match status" value="2"/>
</dbReference>
<evidence type="ECO:0008006" key="7">
    <source>
        <dbReference type="Google" id="ProtNLM"/>
    </source>
</evidence>
<proteinExistence type="predicted"/>
<dbReference type="InterPro" id="IPR055414">
    <property type="entry name" value="LRR_R13L4/SHOC2-like"/>
</dbReference>
<dbReference type="PANTHER" id="PTHR23155:SF1135">
    <property type="entry name" value="OS08G0246300 PROTEIN"/>
    <property type="match status" value="1"/>
</dbReference>
<evidence type="ECO:0000259" key="3">
    <source>
        <dbReference type="Pfam" id="PF23559"/>
    </source>
</evidence>
<dbReference type="InParanoid" id="A0A1Z5RJ96"/>
<dbReference type="InterPro" id="IPR058922">
    <property type="entry name" value="WHD_DRP"/>
</dbReference>
<accession>A0A1Z5RJ96</accession>
<dbReference type="PANTHER" id="PTHR23155">
    <property type="entry name" value="DISEASE RESISTANCE PROTEIN RP"/>
    <property type="match status" value="1"/>
</dbReference>
<evidence type="ECO:0000256" key="1">
    <source>
        <dbReference type="ARBA" id="ARBA00022737"/>
    </source>
</evidence>
<dbReference type="AlphaFoldDB" id="A0A1Z5RJ96"/>
<feature type="region of interest" description="Disordered" evidence="2">
    <location>
        <begin position="911"/>
        <end position="933"/>
    </location>
</feature>
<evidence type="ECO:0000313" key="5">
    <source>
        <dbReference type="EMBL" id="OQU83822.1"/>
    </source>
</evidence>
<sequence length="1244" mass="139838">MAYYDEYQKIRNKPKKEAIQDKGNGNFFEQACEYIFDWGKLAFPNNANSFEGETFQNNRNSFQGEAFQNNANLIDGQAFQNNVESLEGHEFQNNGNSLPGQAFQSSSIHLLEGESSQNNGNSLPGQAFQNSSIHLLNGESSSSQNNGNQKEFEPLFEANRQDEYGFQNNGSLNEVHASENSEIYDEQAYDNGVNSFEEESVQHSGNLIEELKNQKNGMLLEEPEKEDSLEERTSQKRSQYVPLACINEAYYDECQKIRNKPKKEAIQDKGNGNFFEQACEYIFDWGELAFPNNANSFEGETFQNNGNSFQGEAFQNNANLIDGQAFQNNVESLEGHAFQNNGNSFPGQAFQNSSIHLLEGESSQNNGNSLPGQAFQSSSIHLLDGESSQNNGNSLPGQAFQSSSIHLLEGESSQNNGNSLPGQAFQNSSIHLFEGESSQNNGNSLPGQAFQSSSIHLLEGESSQNNGNSLPGQAFQNSSIHLLNGESSSSQNNGNQKEFEPLFEANRQDEYGFQNNGSLNEVHTSENSEIYDEQAYDKGVNSFEEESVQHSGNLIEELKNQKNGMLLEEPEKEDSLEERTSQDNQDRMFLEDPNVKAILSKSGGFPQVIDALGRYLGRQHVPNNNIRATEWHCQRLITNFMQELQTNPQFYCLGGLLAWMRSHFSSCPPSLMRCMLYLRIFPQGQTFGRKRLVRRWISEGYTKNTESNSLSDEEYAGELFDKLASQSVIVMQQQEVRYEVNGFFHEYMISRPMEDKILSPLEVSVLDERHCRVTTQTQGVVQHLSVWSNWERKNRVVFESLDLSRLRSFTVFGPWKPFFVSDKMEVLRVLDLEGSTGVKYEDVDRIAKVLLRLKFLSLRGCKDITDLPDSLGGLSQLESLDIRGTSVDTLGPCITKLQKLQYVRARRQLDEDTTTTVERALQPQPPTETSSSATIAALAPAPPSSTSRPTGTTNLLLMSRLRKPEWMNRRQRRRPLLPGSRNGVGAVRLHGGIGKMTALHTLGVIDVSVASGRVILRELGKLSQLRKLGVSGVNRENVHDFCSAIACHKTHLESLSVWFNKDINRAGCLDAISSSPMKLHSLELYGHQDNKLPSWMKLRPVHQNPLSKLDLHMTTIPQDEIDHVLGDLPKLRILRISFEEFQDGHLQIRGGFKALQLLEISLNHGLQTVTFHSWAMNNLEVLKLCCSDNVDVHPSLRFSGKNCLNSLYQVMLSGYCQDAMKQQLRELPWPWEIPPVVTADSRSS</sequence>
<keyword evidence="6" id="KW-1185">Reference proteome</keyword>